<feature type="transmembrane region" description="Helical" evidence="1">
    <location>
        <begin position="91"/>
        <end position="109"/>
    </location>
</feature>
<dbReference type="AlphaFoldDB" id="A0A7S2XWJ4"/>
<feature type="chain" id="PRO_5030606910" evidence="2">
    <location>
        <begin position="26"/>
        <end position="110"/>
    </location>
</feature>
<keyword evidence="1" id="KW-0472">Membrane</keyword>
<keyword evidence="1" id="KW-1133">Transmembrane helix</keyword>
<dbReference type="EMBL" id="HBHR01006220">
    <property type="protein sequence ID" value="CAD9860517.1"/>
    <property type="molecule type" value="Transcribed_RNA"/>
</dbReference>
<sequence length="110" mass="11629">MIVTKNRSMHLILCLFFAFIALASAGIFDKKQPEGEPEPEEVSFLGSIVSSFVDVFTTDILKSLVLLTVGGLGGFIITSAVWFASGITRTAIVFGVGAVAGVIITSFILT</sequence>
<evidence type="ECO:0000313" key="3">
    <source>
        <dbReference type="EMBL" id="CAD9860517.1"/>
    </source>
</evidence>
<feature type="signal peptide" evidence="2">
    <location>
        <begin position="1"/>
        <end position="25"/>
    </location>
</feature>
<evidence type="ECO:0000256" key="2">
    <source>
        <dbReference type="SAM" id="SignalP"/>
    </source>
</evidence>
<proteinExistence type="predicted"/>
<reference evidence="3" key="1">
    <citation type="submission" date="2021-01" db="EMBL/GenBank/DDBJ databases">
        <authorList>
            <person name="Corre E."/>
            <person name="Pelletier E."/>
            <person name="Niang G."/>
            <person name="Scheremetjew M."/>
            <person name="Finn R."/>
            <person name="Kale V."/>
            <person name="Holt S."/>
            <person name="Cochrane G."/>
            <person name="Meng A."/>
            <person name="Brown T."/>
            <person name="Cohen L."/>
        </authorList>
    </citation>
    <scope>NUCLEOTIDE SEQUENCE</scope>
    <source>
        <strain evidence="3">CCMP1661</strain>
    </source>
</reference>
<keyword evidence="2" id="KW-0732">Signal</keyword>
<keyword evidence="1" id="KW-0812">Transmembrane</keyword>
<gene>
    <name evidence="3" type="ORF">FJAP1339_LOCUS3038</name>
</gene>
<organism evidence="3">
    <name type="scientific">Fibrocapsa japonica</name>
    <dbReference type="NCBI Taxonomy" id="94617"/>
    <lineage>
        <taxon>Eukaryota</taxon>
        <taxon>Sar</taxon>
        <taxon>Stramenopiles</taxon>
        <taxon>Ochrophyta</taxon>
        <taxon>Raphidophyceae</taxon>
        <taxon>Chattonellales</taxon>
        <taxon>Chattonellaceae</taxon>
        <taxon>Fibrocapsa</taxon>
    </lineage>
</organism>
<name>A0A7S2XWJ4_9STRA</name>
<evidence type="ECO:0000256" key="1">
    <source>
        <dbReference type="SAM" id="Phobius"/>
    </source>
</evidence>
<accession>A0A7S2XWJ4</accession>
<feature type="transmembrane region" description="Helical" evidence="1">
    <location>
        <begin position="64"/>
        <end position="85"/>
    </location>
</feature>
<protein>
    <submittedName>
        <fullName evidence="3">Uncharacterized protein</fullName>
    </submittedName>
</protein>